<evidence type="ECO:0008006" key="4">
    <source>
        <dbReference type="Google" id="ProtNLM"/>
    </source>
</evidence>
<protein>
    <recommendedName>
        <fullName evidence="4">SGNH/GDSL hydrolase family protein</fullName>
    </recommendedName>
</protein>
<gene>
    <name evidence="2" type="ORF">F8237_01790</name>
</gene>
<keyword evidence="1" id="KW-0732">Signal</keyword>
<accession>A0A5P6NZJ2</accession>
<evidence type="ECO:0000256" key="1">
    <source>
        <dbReference type="SAM" id="SignalP"/>
    </source>
</evidence>
<dbReference type="KEGG" id="bbet:F8237_01790"/>
<dbReference type="Proteomes" id="UP000325641">
    <property type="component" value="Chromosome"/>
</dbReference>
<reference evidence="3" key="1">
    <citation type="submission" date="2019-10" db="EMBL/GenBank/DDBJ databases">
        <title>Complete Genome Sequence of Bradyrhizobium betae type strain PL7HG1T.</title>
        <authorList>
            <person name="Bromfield E.S.P."/>
            <person name="Cloutier S."/>
        </authorList>
    </citation>
    <scope>NUCLEOTIDE SEQUENCE [LARGE SCALE GENOMIC DNA]</scope>
    <source>
        <strain evidence="3">PL7HG1</strain>
    </source>
</reference>
<feature type="chain" id="PRO_5024840055" description="SGNH/GDSL hydrolase family protein" evidence="1">
    <location>
        <begin position="21"/>
        <end position="588"/>
    </location>
</feature>
<feature type="signal peptide" evidence="1">
    <location>
        <begin position="1"/>
        <end position="20"/>
    </location>
</feature>
<sequence>MKRQFLVFLALLLGLCCAQADGIQNPPVWTGQSAITMDVIGDSRMADIWASGTCNSEAASYCGTSGVNWFAQASALASNRYQVGVMAALSGCRTDQYLQPSNIAQIVASKNQWVIIGYPAVNDLNAAGGSCTISPSGGAFPFTNANGVVVDQSNVASVAAGNLQTAINAFLAAGKNVILTEEPGNTLINNTGATIASFNGQTTGNVLTVNSVVSGTIRPRQILVGAGVTSSTQIVAQLTGAVGGVGTYSITSNAVVSAESMTTTYSPLSALYELISYQRAIAAAYPGRVFLWSANPSLWKAAGSATAVSFVDNVLLDNVTHFNNFGASLAAARFNSAFQNFFAPVDFELAAINSLYPTNEYSYITNPLFTATSGGTNTTCTLSSGTVPSTWTQVCGTAGVSVTITNAASTWCNSAGNCGNDITFAITTTGADTWRIQSTAPSAQNWDLSYFWQGGAKVSVANGSSNCSVYGDLAMQTDAGTRDSLMLYGAAAATGGGTNNGPTTAYTFDLKGYPTKPLAASTSKTAVTMRVLANFTAAGSCTITVSRAFMNRVFNYNPATGTFSGWLLMRDLDPASNDNAPAWLLKAG</sequence>
<name>A0A5P6NZJ2_9BRAD</name>
<organism evidence="2 3">
    <name type="scientific">Bradyrhizobium betae</name>
    <dbReference type="NCBI Taxonomy" id="244734"/>
    <lineage>
        <taxon>Bacteria</taxon>
        <taxon>Pseudomonadati</taxon>
        <taxon>Pseudomonadota</taxon>
        <taxon>Alphaproteobacteria</taxon>
        <taxon>Hyphomicrobiales</taxon>
        <taxon>Nitrobacteraceae</taxon>
        <taxon>Bradyrhizobium</taxon>
    </lineage>
</organism>
<dbReference type="AlphaFoldDB" id="A0A5P6NZJ2"/>
<proteinExistence type="predicted"/>
<dbReference type="RefSeq" id="WP_151642124.1">
    <property type="nucleotide sequence ID" value="NZ_CP044543.1"/>
</dbReference>
<evidence type="ECO:0000313" key="2">
    <source>
        <dbReference type="EMBL" id="QFI71214.1"/>
    </source>
</evidence>
<dbReference type="EMBL" id="CP044543">
    <property type="protein sequence ID" value="QFI71214.1"/>
    <property type="molecule type" value="Genomic_DNA"/>
</dbReference>
<evidence type="ECO:0000313" key="3">
    <source>
        <dbReference type="Proteomes" id="UP000325641"/>
    </source>
</evidence>